<comment type="caution">
    <text evidence="3">The sequence shown here is derived from an EMBL/GenBank/DDBJ whole genome shotgun (WGS) entry which is preliminary data.</text>
</comment>
<gene>
    <name evidence="3" type="ORF">JMJ77_004583</name>
</gene>
<dbReference type="PANTHER" id="PTHR42109">
    <property type="entry name" value="UNPLACED GENOMIC SCAFFOLD UM_SCAF_CONTIG_1.265, WHOLE GENOME SHOTGUN SEQUENCE"/>
    <property type="match status" value="1"/>
</dbReference>
<evidence type="ECO:0000313" key="4">
    <source>
        <dbReference type="Proteomes" id="UP000699042"/>
    </source>
</evidence>
<name>A0A9P7RHB2_9PEZI</name>
<dbReference type="EMBL" id="JAESDN010000001">
    <property type="protein sequence ID" value="KAG7057193.1"/>
    <property type="molecule type" value="Genomic_DNA"/>
</dbReference>
<keyword evidence="1" id="KW-1133">Transmembrane helix</keyword>
<feature type="transmembrane region" description="Helical" evidence="1">
    <location>
        <begin position="270"/>
        <end position="290"/>
    </location>
</feature>
<feature type="transmembrane region" description="Helical" evidence="1">
    <location>
        <begin position="166"/>
        <end position="183"/>
    </location>
</feature>
<evidence type="ECO:0000313" key="3">
    <source>
        <dbReference type="EMBL" id="KAG7057193.1"/>
    </source>
</evidence>
<accession>A0A9P7RHB2</accession>
<dbReference type="Pfam" id="PF24800">
    <property type="entry name" value="DUF7702"/>
    <property type="match status" value="1"/>
</dbReference>
<evidence type="ECO:0000259" key="2">
    <source>
        <dbReference type="Pfam" id="PF24800"/>
    </source>
</evidence>
<sequence>MIGGITYKLKCTMKCLQVFLSLRLSSFSSHAGSERLFSRYFQHHQTYLTLGNISTNTTMTRSFRYRDGVAIAQIIVFLVYLAFGILFRVQKKMGWFGISFISTIRIVGAGCMLGTLTNSSRAVWAAIFVCESLGLVLLTFVLLDLLKRVNSFVQVLTQWHFRIPELICWAGLGISIADYIVAAKKTSDATAPGTLTRAGVGLFAALYFWGVLLFVLLAKEWKRVPQAERRAMVGFAGCFPFMVVRISYTIAYVSTGEKRFSAVSGDTTTYLFMTVLMEFAVLGCVVWTIWGLDRVYVQVEAVRGKDAGEMDDLVESGGQRSRHLENS</sequence>
<feature type="domain" description="DUF7702" evidence="2">
    <location>
        <begin position="64"/>
        <end position="287"/>
    </location>
</feature>
<dbReference type="Proteomes" id="UP000699042">
    <property type="component" value="Unassembled WGS sequence"/>
</dbReference>
<evidence type="ECO:0000256" key="1">
    <source>
        <dbReference type="SAM" id="Phobius"/>
    </source>
</evidence>
<reference evidence="3" key="1">
    <citation type="submission" date="2021-05" db="EMBL/GenBank/DDBJ databases">
        <title>Comparative genomics of three Colletotrichum scovillei strains and genetic complementation revealed genes involved fungal growth and virulence on chili pepper.</title>
        <authorList>
            <person name="Hsieh D.-K."/>
            <person name="Chuang S.-C."/>
            <person name="Chen C.-Y."/>
            <person name="Chao Y.-T."/>
            <person name="Lu M.-Y.J."/>
            <person name="Lee M.-H."/>
            <person name="Shih M.-C."/>
        </authorList>
    </citation>
    <scope>NUCLEOTIDE SEQUENCE</scope>
    <source>
        <strain evidence="3">Coll-153</strain>
    </source>
</reference>
<keyword evidence="4" id="KW-1185">Reference proteome</keyword>
<keyword evidence="1" id="KW-0812">Transmembrane</keyword>
<feature type="transmembrane region" description="Helical" evidence="1">
    <location>
        <begin position="68"/>
        <end position="87"/>
    </location>
</feature>
<protein>
    <recommendedName>
        <fullName evidence="2">DUF7702 domain-containing protein</fullName>
    </recommendedName>
</protein>
<feature type="transmembrane region" description="Helical" evidence="1">
    <location>
        <begin position="122"/>
        <end position="146"/>
    </location>
</feature>
<feature type="transmembrane region" description="Helical" evidence="1">
    <location>
        <begin position="94"/>
        <end position="116"/>
    </location>
</feature>
<organism evidence="3 4">
    <name type="scientific">Colletotrichum scovillei</name>
    <dbReference type="NCBI Taxonomy" id="1209932"/>
    <lineage>
        <taxon>Eukaryota</taxon>
        <taxon>Fungi</taxon>
        <taxon>Dikarya</taxon>
        <taxon>Ascomycota</taxon>
        <taxon>Pezizomycotina</taxon>
        <taxon>Sordariomycetes</taxon>
        <taxon>Hypocreomycetidae</taxon>
        <taxon>Glomerellales</taxon>
        <taxon>Glomerellaceae</taxon>
        <taxon>Colletotrichum</taxon>
        <taxon>Colletotrichum acutatum species complex</taxon>
    </lineage>
</organism>
<keyword evidence="1" id="KW-0472">Membrane</keyword>
<dbReference type="AlphaFoldDB" id="A0A9P7RHB2"/>
<dbReference type="PANTHER" id="PTHR42109:SF2">
    <property type="entry name" value="INTEGRAL MEMBRANE PROTEIN"/>
    <property type="match status" value="1"/>
</dbReference>
<dbReference type="InterPro" id="IPR056119">
    <property type="entry name" value="DUF7702"/>
</dbReference>
<feature type="transmembrane region" description="Helical" evidence="1">
    <location>
        <begin position="195"/>
        <end position="218"/>
    </location>
</feature>
<proteinExistence type="predicted"/>
<feature type="transmembrane region" description="Helical" evidence="1">
    <location>
        <begin position="230"/>
        <end position="250"/>
    </location>
</feature>